<keyword evidence="4" id="KW-1185">Reference proteome</keyword>
<dbReference type="STRING" id="65499.SAMN04488000_11671"/>
<evidence type="ECO:0000313" key="4">
    <source>
        <dbReference type="Proteomes" id="UP000199503"/>
    </source>
</evidence>
<keyword evidence="2" id="KW-0472">Membrane</keyword>
<name>A0A1H9URB2_9PSEU</name>
<keyword evidence="2" id="KW-1133">Transmembrane helix</keyword>
<accession>A0A1H9URB2</accession>
<dbReference type="EMBL" id="FOFV01000016">
    <property type="protein sequence ID" value="SES11597.1"/>
    <property type="molecule type" value="Genomic_DNA"/>
</dbReference>
<dbReference type="RefSeq" id="WP_089922336.1">
    <property type="nucleotide sequence ID" value="NZ_FOFV01000016.1"/>
</dbReference>
<sequence>MTNPLVVQAKGNADEVDRAIRRFFDVVNTTLSWVPAPLKWVIEKVQDGIRVVNVRIAEFWDRVNQLFAQPGDSDRLRQVGTGWVEQVGNKLGDIAGTITLDKMRTNVEWEGRAARAYSATVPPQSAGLNAVKDVANQMRASLNSLANSIDAFWIAMGVALATFVVAAVGAIAAACTVVGTPAAVAAIAGGLAAAIGIIGATIVALESHTNTIETEQNAIVQKIHDIGREWTMPNTADMGDASVTDGDGSDWKIDS</sequence>
<evidence type="ECO:0000313" key="3">
    <source>
        <dbReference type="EMBL" id="SES11597.1"/>
    </source>
</evidence>
<protein>
    <recommendedName>
        <fullName evidence="5">Proteins of 100 residues with WXG</fullName>
    </recommendedName>
</protein>
<dbReference type="Proteomes" id="UP000199503">
    <property type="component" value="Unassembled WGS sequence"/>
</dbReference>
<keyword evidence="2" id="KW-0812">Transmembrane</keyword>
<feature type="transmembrane region" description="Helical" evidence="2">
    <location>
        <begin position="182"/>
        <end position="205"/>
    </location>
</feature>
<dbReference type="AlphaFoldDB" id="A0A1H9URB2"/>
<evidence type="ECO:0008006" key="5">
    <source>
        <dbReference type="Google" id="ProtNLM"/>
    </source>
</evidence>
<feature type="transmembrane region" description="Helical" evidence="2">
    <location>
        <begin position="151"/>
        <end position="175"/>
    </location>
</feature>
<evidence type="ECO:0000256" key="2">
    <source>
        <dbReference type="SAM" id="Phobius"/>
    </source>
</evidence>
<dbReference type="OrthoDB" id="4746246at2"/>
<gene>
    <name evidence="3" type="ORF">SAMN04488000_11671</name>
</gene>
<proteinExistence type="predicted"/>
<reference evidence="4" key="1">
    <citation type="submission" date="2016-10" db="EMBL/GenBank/DDBJ databases">
        <authorList>
            <person name="Varghese N."/>
            <person name="Submissions S."/>
        </authorList>
    </citation>
    <scope>NUCLEOTIDE SEQUENCE [LARGE SCALE GENOMIC DNA]</scope>
    <source>
        <strain evidence="4">DSM 44437</strain>
    </source>
</reference>
<evidence type="ECO:0000256" key="1">
    <source>
        <dbReference type="SAM" id="MobiDB-lite"/>
    </source>
</evidence>
<feature type="region of interest" description="Disordered" evidence="1">
    <location>
        <begin position="232"/>
        <end position="255"/>
    </location>
</feature>
<organism evidence="3 4">
    <name type="scientific">Lentzea albida</name>
    <dbReference type="NCBI Taxonomy" id="65499"/>
    <lineage>
        <taxon>Bacteria</taxon>
        <taxon>Bacillati</taxon>
        <taxon>Actinomycetota</taxon>
        <taxon>Actinomycetes</taxon>
        <taxon>Pseudonocardiales</taxon>
        <taxon>Pseudonocardiaceae</taxon>
        <taxon>Lentzea</taxon>
    </lineage>
</organism>